<dbReference type="OrthoDB" id="5239484at2759"/>
<protein>
    <recommendedName>
        <fullName evidence="1">DUF6546 domain-containing protein</fullName>
    </recommendedName>
</protein>
<keyword evidence="3" id="KW-1185">Reference proteome</keyword>
<reference evidence="2 3" key="2">
    <citation type="submission" date="2015-05" db="EMBL/GenBank/DDBJ databases">
        <authorList>
            <person name="Morales-Cruz A."/>
            <person name="Amrine K.C."/>
            <person name="Cantu D."/>
        </authorList>
    </citation>
    <scope>NUCLEOTIDE SEQUENCE [LARGE SCALE GENOMIC DNA]</scope>
    <source>
        <strain evidence="2">DA912</strain>
    </source>
</reference>
<evidence type="ECO:0000313" key="2">
    <source>
        <dbReference type="EMBL" id="KKY31377.1"/>
    </source>
</evidence>
<dbReference type="Pfam" id="PF20183">
    <property type="entry name" value="DUF6546"/>
    <property type="match status" value="1"/>
</dbReference>
<sequence>MSLSNNEASNADIENAINQSTQHAERVATAAFGQLFRILKNWSRDSEPLSFTYDFFCQGLRKSRPLIGTHLRIDSSSFPEVACIGSLKMSEGHDWGIHPESTFQLLTRLPNAKQATMTFEDELESAEIIQSVEEGHATVSFQKLKLEALYLESVSMWKRRRDPGLHIHPSLQLSQSVSAMASRLEELYISHVVDVPYFLSQAWGAGQTTPHGSPAWPNMRILCLRGHSMWASSESPAYAAELYDSVTKALPQMPKITRFDITIESPYYSFGRWDWLNTIVYMEIPPRGYPPAMQDGMLLAGNVGLDAETVDTWKQIARSQWYCELVPFQ</sequence>
<gene>
    <name evidence="2" type="ORF">UCDDA912_g08670</name>
</gene>
<accession>A0A0G2F9N1</accession>
<dbReference type="InterPro" id="IPR046676">
    <property type="entry name" value="DUF6546"/>
</dbReference>
<comment type="caution">
    <text evidence="2">The sequence shown here is derived from an EMBL/GenBank/DDBJ whole genome shotgun (WGS) entry which is preliminary data.</text>
</comment>
<evidence type="ECO:0000259" key="1">
    <source>
        <dbReference type="Pfam" id="PF20183"/>
    </source>
</evidence>
<dbReference type="EMBL" id="LCUC01000392">
    <property type="protein sequence ID" value="KKY31377.1"/>
    <property type="molecule type" value="Genomic_DNA"/>
</dbReference>
<evidence type="ECO:0000313" key="3">
    <source>
        <dbReference type="Proteomes" id="UP000034680"/>
    </source>
</evidence>
<name>A0A0G2F9N1_9PEZI</name>
<dbReference type="Proteomes" id="UP000034680">
    <property type="component" value="Unassembled WGS sequence"/>
</dbReference>
<organism evidence="2 3">
    <name type="scientific">Diaporthe ampelina</name>
    <dbReference type="NCBI Taxonomy" id="1214573"/>
    <lineage>
        <taxon>Eukaryota</taxon>
        <taxon>Fungi</taxon>
        <taxon>Dikarya</taxon>
        <taxon>Ascomycota</taxon>
        <taxon>Pezizomycotina</taxon>
        <taxon>Sordariomycetes</taxon>
        <taxon>Sordariomycetidae</taxon>
        <taxon>Diaporthales</taxon>
        <taxon>Diaporthaceae</taxon>
        <taxon>Diaporthe</taxon>
    </lineage>
</organism>
<proteinExistence type="predicted"/>
<reference evidence="2 3" key="1">
    <citation type="submission" date="2015-05" db="EMBL/GenBank/DDBJ databases">
        <title>Distinctive expansion of gene families associated with plant cell wall degradation and secondary metabolism in the genomes of grapevine trunk pathogens.</title>
        <authorList>
            <person name="Lawrence D.P."/>
            <person name="Travadon R."/>
            <person name="Rolshausen P.E."/>
            <person name="Baumgartner K."/>
        </authorList>
    </citation>
    <scope>NUCLEOTIDE SEQUENCE [LARGE SCALE GENOMIC DNA]</scope>
    <source>
        <strain evidence="2">DA912</strain>
    </source>
</reference>
<dbReference type="AlphaFoldDB" id="A0A0G2F9N1"/>
<feature type="domain" description="DUF6546" evidence="1">
    <location>
        <begin position="161"/>
        <end position="261"/>
    </location>
</feature>